<dbReference type="CTD" id="20215423"/>
<dbReference type="OrthoDB" id="5947176at2759"/>
<dbReference type="eggNOG" id="ENOG502QWDA">
    <property type="taxonomic scope" value="Eukaryota"/>
</dbReference>
<reference evidence="5 7" key="2">
    <citation type="journal article" date="2013" name="Nature">
        <title>Insights into bilaterian evolution from three spiralian genomes.</title>
        <authorList>
            <person name="Simakov O."/>
            <person name="Marletaz F."/>
            <person name="Cho S.J."/>
            <person name="Edsinger-Gonzales E."/>
            <person name="Havlak P."/>
            <person name="Hellsten U."/>
            <person name="Kuo D.H."/>
            <person name="Larsson T."/>
            <person name="Lv J."/>
            <person name="Arendt D."/>
            <person name="Savage R."/>
            <person name="Osoegawa K."/>
            <person name="de Jong P."/>
            <person name="Grimwood J."/>
            <person name="Chapman J.A."/>
            <person name="Shapiro H."/>
            <person name="Aerts A."/>
            <person name="Otillar R.P."/>
            <person name="Terry A.Y."/>
            <person name="Boore J.L."/>
            <person name="Grigoriev I.V."/>
            <person name="Lindberg D.R."/>
            <person name="Seaver E.C."/>
            <person name="Weisblat D.A."/>
            <person name="Putnam N.H."/>
            <person name="Rokhsar D.S."/>
        </authorList>
    </citation>
    <scope>NUCLEOTIDE SEQUENCE</scope>
</reference>
<dbReference type="AlphaFoldDB" id="T1G2X5"/>
<evidence type="ECO:0008006" key="8">
    <source>
        <dbReference type="Google" id="ProtNLM"/>
    </source>
</evidence>
<dbReference type="EMBL" id="AMQM01003878">
    <property type="status" value="NOT_ANNOTATED_CDS"/>
    <property type="molecule type" value="Genomic_DNA"/>
</dbReference>
<keyword evidence="7" id="KW-1185">Reference proteome</keyword>
<evidence type="ECO:0000313" key="5">
    <source>
        <dbReference type="EMBL" id="ESO05785.1"/>
    </source>
</evidence>
<evidence type="ECO:0000259" key="3">
    <source>
        <dbReference type="Pfam" id="PF14941"/>
    </source>
</evidence>
<dbReference type="HOGENOM" id="CLU_043995_1_0_1"/>
<sequence>MFCRILFCCTLYLFFSANSQLIINAKNKGGDVFKEFIEANTTYDTISLDFMTADGTLVTHFVDSKNELQIFKLSLLPEDDLFQTGVINFCFVTRITKNEFISSDAMSKLRQKNPSAMRHPEEQLPTSIYTMDVMLNARASHLLSPHINSLCKTAKYSTFAEQADIKLLAQIMNKNYSLLEESMKKLPDINGNHSACSHTSTETSPCICHLTVCVEWYPCGLKYCRGRDSQSRVLNYRCGIKTCKKCSVFKHYVSSFLMCTWDEPKIVS</sequence>
<feature type="domain" description="Out at first protein BRICHOS-like" evidence="3">
    <location>
        <begin position="19"/>
        <end position="167"/>
    </location>
</feature>
<comment type="similarity">
    <text evidence="1">Belongs to the OAF family.</text>
</comment>
<feature type="chain" id="PRO_5010981138" description="Out at first protein" evidence="2">
    <location>
        <begin position="20"/>
        <end position="268"/>
    </location>
</feature>
<dbReference type="RefSeq" id="XP_009016418.1">
    <property type="nucleotide sequence ID" value="XM_009018170.1"/>
</dbReference>
<name>T1G2X5_HELRO</name>
<evidence type="ECO:0000256" key="2">
    <source>
        <dbReference type="SAM" id="SignalP"/>
    </source>
</evidence>
<feature type="domain" description="Out at first C-terminal" evidence="4">
    <location>
        <begin position="195"/>
        <end position="263"/>
    </location>
</feature>
<dbReference type="InterPro" id="IPR053894">
    <property type="entry name" value="OAF_N"/>
</dbReference>
<evidence type="ECO:0000313" key="6">
    <source>
        <dbReference type="EnsemblMetazoa" id="HelroP77423"/>
    </source>
</evidence>
<feature type="signal peptide" evidence="2">
    <location>
        <begin position="1"/>
        <end position="19"/>
    </location>
</feature>
<reference evidence="6" key="3">
    <citation type="submission" date="2015-06" db="UniProtKB">
        <authorList>
            <consortium name="EnsemblMetazoa"/>
        </authorList>
    </citation>
    <scope>IDENTIFICATION</scope>
</reference>
<evidence type="ECO:0000313" key="7">
    <source>
        <dbReference type="Proteomes" id="UP000015101"/>
    </source>
</evidence>
<dbReference type="GeneID" id="20215423"/>
<keyword evidence="2" id="KW-0732">Signal</keyword>
<organism evidence="6 7">
    <name type="scientific">Helobdella robusta</name>
    <name type="common">Californian leech</name>
    <dbReference type="NCBI Taxonomy" id="6412"/>
    <lineage>
        <taxon>Eukaryota</taxon>
        <taxon>Metazoa</taxon>
        <taxon>Spiralia</taxon>
        <taxon>Lophotrochozoa</taxon>
        <taxon>Annelida</taxon>
        <taxon>Clitellata</taxon>
        <taxon>Hirudinea</taxon>
        <taxon>Rhynchobdellida</taxon>
        <taxon>Glossiphoniidae</taxon>
        <taxon>Helobdella</taxon>
    </lineage>
</organism>
<evidence type="ECO:0000259" key="4">
    <source>
        <dbReference type="Pfam" id="PF22873"/>
    </source>
</evidence>
<accession>T1G2X5</accession>
<dbReference type="EMBL" id="KB096325">
    <property type="protein sequence ID" value="ESO05785.1"/>
    <property type="molecule type" value="Genomic_DNA"/>
</dbReference>
<dbReference type="FunCoup" id="T1G2X5">
    <property type="interactions" value="89"/>
</dbReference>
<dbReference type="Proteomes" id="UP000015101">
    <property type="component" value="Unassembled WGS sequence"/>
</dbReference>
<dbReference type="OMA" id="CHYGLSL"/>
<dbReference type="Pfam" id="PF14941">
    <property type="entry name" value="OAF_N"/>
    <property type="match status" value="1"/>
</dbReference>
<dbReference type="PANTHER" id="PTHR13423:SF2">
    <property type="entry name" value="OUT AT FIRST PROTEIN HOMOLOG"/>
    <property type="match status" value="1"/>
</dbReference>
<dbReference type="Pfam" id="PF22873">
    <property type="entry name" value="OAF_C"/>
    <property type="match status" value="1"/>
</dbReference>
<proteinExistence type="inferred from homology"/>
<dbReference type="InParanoid" id="T1G2X5"/>
<gene>
    <name evidence="6" type="primary">20215423</name>
    <name evidence="5" type="ORF">HELRODRAFT_77423</name>
</gene>
<dbReference type="KEGG" id="hro:HELRODRAFT_77423"/>
<dbReference type="EnsemblMetazoa" id="HelroT77423">
    <property type="protein sequence ID" value="HelroP77423"/>
    <property type="gene ID" value="HelroG77423"/>
</dbReference>
<dbReference type="InterPro" id="IPR053897">
    <property type="entry name" value="Oaf_C"/>
</dbReference>
<reference evidence="7" key="1">
    <citation type="submission" date="2012-12" db="EMBL/GenBank/DDBJ databases">
        <authorList>
            <person name="Hellsten U."/>
            <person name="Grimwood J."/>
            <person name="Chapman J.A."/>
            <person name="Shapiro H."/>
            <person name="Aerts A."/>
            <person name="Otillar R.P."/>
            <person name="Terry A.Y."/>
            <person name="Boore J.L."/>
            <person name="Simakov O."/>
            <person name="Marletaz F."/>
            <person name="Cho S.-J."/>
            <person name="Edsinger-Gonzales E."/>
            <person name="Havlak P."/>
            <person name="Kuo D.-H."/>
            <person name="Larsson T."/>
            <person name="Lv J."/>
            <person name="Arendt D."/>
            <person name="Savage R."/>
            <person name="Osoegawa K."/>
            <person name="de Jong P."/>
            <person name="Lindberg D.R."/>
            <person name="Seaver E.C."/>
            <person name="Weisblat D.A."/>
            <person name="Putnam N.H."/>
            <person name="Grigoriev I.V."/>
            <person name="Rokhsar D.S."/>
        </authorList>
    </citation>
    <scope>NUCLEOTIDE SEQUENCE</scope>
</reference>
<protein>
    <recommendedName>
        <fullName evidence="8">Out at first protein</fullName>
    </recommendedName>
</protein>
<dbReference type="InterPro" id="IPR026315">
    <property type="entry name" value="Oaf"/>
</dbReference>
<dbReference type="PANTHER" id="PTHR13423">
    <property type="entry name" value="OUT AT FIRST"/>
    <property type="match status" value="1"/>
</dbReference>
<evidence type="ECO:0000256" key="1">
    <source>
        <dbReference type="ARBA" id="ARBA00005786"/>
    </source>
</evidence>